<feature type="compositionally biased region" description="Low complexity" evidence="9">
    <location>
        <begin position="1389"/>
        <end position="1403"/>
    </location>
</feature>
<dbReference type="SUPFAM" id="SSF52151">
    <property type="entry name" value="FabD/lysophospholipase-like"/>
    <property type="match status" value="2"/>
</dbReference>
<evidence type="ECO:0000256" key="3">
    <source>
        <dbReference type="ARBA" id="ARBA00022553"/>
    </source>
</evidence>
<dbReference type="GO" id="GO:0004312">
    <property type="term" value="F:fatty acid synthase activity"/>
    <property type="evidence" value="ECO:0007669"/>
    <property type="project" value="TreeGrafter"/>
</dbReference>
<dbReference type="PANTHER" id="PTHR43775">
    <property type="entry name" value="FATTY ACID SYNTHASE"/>
    <property type="match status" value="1"/>
</dbReference>
<dbReference type="PROSITE" id="PS50075">
    <property type="entry name" value="CARRIER"/>
    <property type="match status" value="3"/>
</dbReference>
<proteinExistence type="predicted"/>
<evidence type="ECO:0000256" key="4">
    <source>
        <dbReference type="ARBA" id="ARBA00022679"/>
    </source>
</evidence>
<dbReference type="EMBL" id="QQNA01000110">
    <property type="protein sequence ID" value="RDG37286.1"/>
    <property type="molecule type" value="Genomic_DNA"/>
</dbReference>
<evidence type="ECO:0000313" key="13">
    <source>
        <dbReference type="EMBL" id="RDG37286.1"/>
    </source>
</evidence>
<dbReference type="RefSeq" id="WP_114624383.1">
    <property type="nucleotide sequence ID" value="NZ_QQNA01000110.1"/>
</dbReference>
<dbReference type="GO" id="GO:0031177">
    <property type="term" value="F:phosphopantetheine binding"/>
    <property type="evidence" value="ECO:0007669"/>
    <property type="project" value="InterPro"/>
</dbReference>
<feature type="active site" description="Proton acceptor; for dehydratase activity" evidence="8">
    <location>
        <position position="1298"/>
    </location>
</feature>
<dbReference type="GO" id="GO:0004315">
    <property type="term" value="F:3-oxoacyl-[acyl-carrier-protein] synthase activity"/>
    <property type="evidence" value="ECO:0007669"/>
    <property type="project" value="InterPro"/>
</dbReference>
<organism evidence="13 14">
    <name type="scientific">Streptomyces corynorhini</name>
    <dbReference type="NCBI Taxonomy" id="2282652"/>
    <lineage>
        <taxon>Bacteria</taxon>
        <taxon>Bacillati</taxon>
        <taxon>Actinomycetota</taxon>
        <taxon>Actinomycetes</taxon>
        <taxon>Kitasatosporales</taxon>
        <taxon>Streptomycetaceae</taxon>
        <taxon>Streptomyces</taxon>
    </lineage>
</organism>
<feature type="domain" description="Carrier" evidence="10">
    <location>
        <begin position="271"/>
        <end position="346"/>
    </location>
</feature>
<dbReference type="GO" id="GO:0033068">
    <property type="term" value="P:macrolide biosynthetic process"/>
    <property type="evidence" value="ECO:0007669"/>
    <property type="project" value="UniProtKB-ARBA"/>
</dbReference>
<sequence length="3785" mass="393473">GALVARHLVETHGVSRLLLVSRRGMEADGTVQLVAELEELGAGVEVAAVDVADRAQVEALLAGRELTAVVHAAGVLDDGVVSSLTAERMSGVLRPKVDAAVHLDELTRRMDLSAFVMFSSVSGTFGGAGQGNYAAANAFLDAFAGVRRSAGLPAVALAWGPWAPGAGMTAELSEADLRRLARGGMRPLAPETGLALLDVVLGAGSSLDGAVVVPVHLDVAGLRGGGGELPWLLRGLVRVPVRRVVEVSADAGGGVGLRQRVVGLAEGEREKFVRDLVCGQAASVLGYGSAGEVDAEQPFKALGFDSLTSVELRNRVGGVTGLRLPATLVFDYPTPSALARHLLTELVGEGESVADGLPLVPSVVGEDPIVIVGMACRFPGGVGSPEDLWRLVSEGGDAIGGFPTDRGWDLEGLYDPEPGRVGHSYVRQGGFLYDAAEFDSGLFGISPREALAMDPQQRLLLETSWEVLERAGIDPAALRGSRTGVFAGAITQDYGSVLRAGEHDSDGYLLTGSTGSVVSGRIAYTFGFEGPAVTVDTACSSSLVALHLAAQALRSGECDVALAGGVTVMSGPEMFVEFSRQRGLAVDGRCKAFGDGADGTAWAEGVGLLVVERLSDARRHGHDVLAVVAGSAVNQDGASNGLTAPNGPSQQRVIRQALAGAGLSPADVDAVEAHGTGTPLGDPIEAQALLATYGQDRERPLWLGSLKSNVGHAQAAAGVGGVIKMVMGMRHGVLPRTLHADEPSSHVDWSAGDVRLLSENTPWEQTSEDRPRRAGVSSFGISGTNAHVILEQAPATVVAEAEGELTGPESGLLPVVLSGAGVEAVRGQAGRWYEWLTGADGEGVGVADVARASVASRTVLEQRAVVLASGRDELLGALRALAAGADAPGLVGDGQARTGKAALLFAGQGAQRVGMGRELYAAYPVFAEAFDAVDAELPFSLKSVVLDEDVDADRLNRTEFAQPALFALEVALFRLLESWGVRPDVLAGHSIGEIAAAHVAGVWSLSDACRLVVARGRLMQALPEGGAMVALQAGEDEVLPLLDAARVGVAAVNGPRSVVVSGEVDAVEEVVAHFRSLDRKVTALRVSHAFHSPLMEPMLAEFRKVAEGLVYERPKLPLVSTVTGRAVTPDELTDPDYWVRHVRQTVRYADAVRALGQQGVVHFLEVGPDGTLTALAQTVLEDSAPALAVPALRKDRPEVPALLSALAALFTQGAEVDWRAVVPTAGGRAGSAVELPTYAFQRKRFWPEGSSHRSGDLAAAGLGTAGHPLLGAAVELAGGGALLTGRLALGSHPWLRDHSVLGMPVFPGAGHAELVLRAGELVDCATVEELTLAVPLVLPEQGTVRVQVTVGAADGDGRRTVEVHSRPAEAPHGAPDDGSWLLHASGVLAPGTTTATPGTTTATVDGSEAADLTQWPPPLAEPCPLADAYERFAAAGLAYGPVFQGLRKVWRRGDEVFAEVVLPEEHETVAARFGVHPALLDSALHAVMFGPLGETGVGRVPFSWNGLTLHASGASALRVRIAPAGADAVSVRLADPAGGPVASVDSLVLREVPAELPLAPAGAPAAPTYRLDWAPLAPADNPTAQAAPLPAATTPRTVLLTDHVHPDHPLAPDTARLSAPSSEGGLAVLARTWSELTRAVHDGEAVPENVLLPWNGRPDAVFDGSAAAAHSVTTAALALVQEWLAADDFTGTRLVVVTSGAVAATPDEDADPALAALWGLLRSARTENPGRLALADLDGTPESWETLVGLLTRQDGPRTEPELAVRGTTALRPRLTPAPLPAVTAPGVSGTDPRDRAGRVRLADGTVLVTGGTGGLGALVARHLVTAHDVRHLLLVSRRGPDAPGAAELAAELTDMGADVTLARCDVADRRALAAVLDAIPADRALTGVVHTAGVLDDGVLASLSEERLLTVARPKAVAAEHLDALTRDRDLAAFVLFSSISGTLGTAGQANYAAANSYVDAVALCRRRLGLPAASLAWGPWEPGAGMTAQLADADLRRMARGGVRPLAPAQGLAVLDAALRDSGADLPPLLLSVGLDHRVLRDLPEPHPLLRGLVTASARPTAHRGGHGTGGDALRTLLAALPPAEREPHLLESVRALVAQVLGHTSADEVDAAQAFTKLGFDSLTSVELRNRVNEATGLRLPATVVFDHPSPTALARHLLAALTGDTADAHGPVLPVRAATDDDPVVIVGMACRYPGGVESPEDLWRLVSEGGDGIGDFPADRGWDLDTLYDPEPGLLGKTYVRRGGFLYDAASFDAGLFGISPREALAMDPQQRLLLEVSWEVLERAGLDPTALRGSRTGVFAGVMGQDYHSCLRGSEHDSDGYLLTGNTSSVHSGRIAYTFGLEGPAMTVDTACSSSLVTLHLAAQSLRAGECDLALTGGVMVMSTPDTFVDFSQQRGLAGDGRCKSFGSGADGTSWSEGIGMLVLERLSDARRNGHRVLAVVAGSAVNQDGASNGLTAPNGPSQERVIREALAGAGLKYADVDAVEAHGTGTPLGDPVEAHALLATYGQDREQPLWLGSLKSNVGHTQAAAGVGGIIKMVMAMRHGVLPRTLHADDPSPFVDWSAGDIALLTENVDWPRPQGRPRRAGVSSFGISGTNAHVVIEQAPEAADRPDADRPDADHPAADRPDAPAELPVTPVALSAASETALRHQAERLWAHVEADPGLRLADLGLSSTFRPWLDHRATVLATDRAELLRALRALAAGEHDPAALTADQVRPGRRLAFLFAGQGSQRLGMGQELYAAHPAFAEAFDAVDAELPFDLGGVVFGDDADRLNRTEFAQPALFALEVALFRLLESWGVRPDVLIGHSIGEIAAAHVAGVWSLADACRLVEARGRLMQALPEGGAMVALQATEDEVLPLLDPARVGIAAVNGPRSVVISGEAAAVEEIAAHFRAQDRKATALRVGHAFHSPLMEPMLDEFRAVAEQLTYRHPAIPLVSTVTGEPIAAEELARPEYWVRHVRRPVRFADAVRGTDASWWMELGADGTLTALAEGCLEGDGRLLTPTLRKDRPEPVSLAAAVAALRLHGGRADWPALFAPARATAVDLPTYAFTRERHWPEGVRPAGGAAAAPEERPDSRFWTAVEHGDSRTLADSLGVTTEAVDGLLPALSTWWRGRQEQSRVDDWLYTASWKPLGAVSGGALPGRRLAVLPAALADDPWCAAVLDGLAANGAEPHTVLCEPGVERAVLAARLAEAAAGQTPVTGVLSFLALTGEDGADQQDAVPSAPVATAVLLQALGDAAVTAPLWALTKGAVAVNRSDAAPDPAQAAVWGLGRVAALERPAGWGGLADLPATIDRRTVGRLVGVVSGRAGEDQVAIRATGVFGRRLDRTGPGALGSDWRPSGTVLITGGTGALGARVAHWAAARGAGHLVLTSRRGPDAPGADRLRDELAATGTRVTVAACDAADRDALAALLAEHPVDAVVHTAGVLDDGLVDALTPDRFAAVLRAKAVAARNLDELTRDRDLSAFVLFASFAGAVGSPGQGNYAAANAYLDALAERRRADGLPAVSLAWGPWAQDGMAADGGIEEYLRRRGLTGLDPDLALVALERLAGGGGDPAAVVARVDWARFAPAFAAARPAPLLTDLPEAGAALADAATGAGADALRRRLAGLGAEERTAVLVELVREQAAVVLGHARPDAIDPTRAFREAGFDSLTAVELRNRIGAATGQHLPATLVFDYPAPADIARHLDSLLGPDADPDRRGGVVADLDRLAKALAAETGTGTDTRTEITARLRGLLALWTGDSVPEDTTDDEGAGLDEATDDEMFDLIDKEFGIS</sequence>
<evidence type="ECO:0000259" key="10">
    <source>
        <dbReference type="PROSITE" id="PS50075"/>
    </source>
</evidence>
<dbReference type="InterPro" id="IPR057326">
    <property type="entry name" value="KR_dom"/>
</dbReference>
<dbReference type="Pfam" id="PF08659">
    <property type="entry name" value="KR"/>
    <property type="match status" value="3"/>
</dbReference>
<keyword evidence="7" id="KW-0012">Acyltransferase</keyword>
<dbReference type="InterPro" id="IPR014043">
    <property type="entry name" value="Acyl_transferase_dom"/>
</dbReference>
<dbReference type="SMART" id="SM00826">
    <property type="entry name" value="PKS_DH"/>
    <property type="match status" value="1"/>
</dbReference>
<feature type="non-terminal residue" evidence="13">
    <location>
        <position position="1"/>
    </location>
</feature>
<dbReference type="FunFam" id="3.40.366.10:FF:000002">
    <property type="entry name" value="Probable polyketide synthase 2"/>
    <property type="match status" value="2"/>
</dbReference>
<comment type="pathway">
    <text evidence="1">Antibiotic biosynthesis.</text>
</comment>
<dbReference type="InterPro" id="IPR036736">
    <property type="entry name" value="ACP-like_sf"/>
</dbReference>
<keyword evidence="5" id="KW-0045">Antibiotic biosynthesis</keyword>
<evidence type="ECO:0000313" key="14">
    <source>
        <dbReference type="Proteomes" id="UP000253741"/>
    </source>
</evidence>
<dbReference type="PROSITE" id="PS00606">
    <property type="entry name" value="KS3_1"/>
    <property type="match status" value="2"/>
</dbReference>
<evidence type="ECO:0000256" key="1">
    <source>
        <dbReference type="ARBA" id="ARBA00004792"/>
    </source>
</evidence>
<reference evidence="13 14" key="1">
    <citation type="submission" date="2018-07" db="EMBL/GenBank/DDBJ databases">
        <title>Streptomyces species from bats.</title>
        <authorList>
            <person name="Dunlap C."/>
        </authorList>
    </citation>
    <scope>NUCLEOTIDE SEQUENCE [LARGE SCALE GENOMIC DNA]</scope>
    <source>
        <strain evidence="13 14">AC230</strain>
    </source>
</reference>
<evidence type="ECO:0000256" key="5">
    <source>
        <dbReference type="ARBA" id="ARBA00023194"/>
    </source>
</evidence>
<dbReference type="SUPFAM" id="SSF53901">
    <property type="entry name" value="Thiolase-like"/>
    <property type="match status" value="2"/>
</dbReference>
<dbReference type="InterPro" id="IPR049900">
    <property type="entry name" value="PKS_mFAS_DH"/>
</dbReference>
<dbReference type="Gene3D" id="3.40.50.720">
    <property type="entry name" value="NAD(P)-binding Rossmann-like Domain"/>
    <property type="match status" value="3"/>
</dbReference>
<dbReference type="InterPro" id="IPR049551">
    <property type="entry name" value="PKS_DH_C"/>
</dbReference>
<evidence type="ECO:0000256" key="7">
    <source>
        <dbReference type="ARBA" id="ARBA00023315"/>
    </source>
</evidence>
<feature type="domain" description="Ketosynthase family 3 (KS3)" evidence="11">
    <location>
        <begin position="366"/>
        <end position="792"/>
    </location>
</feature>
<dbReference type="PROSITE" id="PS00012">
    <property type="entry name" value="PHOSPHOPANTETHEINE"/>
    <property type="match status" value="3"/>
</dbReference>
<dbReference type="InterPro" id="IPR041618">
    <property type="entry name" value="PKS_DE"/>
</dbReference>
<dbReference type="FunFam" id="1.10.1200.10:FF:000007">
    <property type="entry name" value="Probable polyketide synthase pks17"/>
    <property type="match status" value="3"/>
</dbReference>
<comment type="caution">
    <text evidence="13">The sequence shown here is derived from an EMBL/GenBank/DDBJ whole genome shotgun (WGS) entry which is preliminary data.</text>
</comment>
<dbReference type="InterPro" id="IPR020806">
    <property type="entry name" value="PKS_PP-bd"/>
</dbReference>
<dbReference type="PROSITE" id="PS52004">
    <property type="entry name" value="KS3_2"/>
    <property type="match status" value="2"/>
</dbReference>
<keyword evidence="6" id="KW-0511">Multifunctional enzyme</keyword>
<dbReference type="InterPro" id="IPR006162">
    <property type="entry name" value="Ppantetheine_attach_site"/>
</dbReference>
<feature type="domain" description="Carrier" evidence="10">
    <location>
        <begin position="2090"/>
        <end position="2165"/>
    </location>
</feature>
<evidence type="ECO:0000256" key="9">
    <source>
        <dbReference type="SAM" id="MobiDB-lite"/>
    </source>
</evidence>
<feature type="region of interest" description="Disordered" evidence="9">
    <location>
        <begin position="2613"/>
        <end position="2638"/>
    </location>
</feature>
<dbReference type="SUPFAM" id="SSF47336">
    <property type="entry name" value="ACP-like"/>
    <property type="match status" value="3"/>
</dbReference>
<evidence type="ECO:0000259" key="12">
    <source>
        <dbReference type="PROSITE" id="PS52019"/>
    </source>
</evidence>
<keyword evidence="3" id="KW-0597">Phosphoprotein</keyword>
<dbReference type="SMART" id="SM00825">
    <property type="entry name" value="PKS_KS"/>
    <property type="match status" value="2"/>
</dbReference>
<dbReference type="InterPro" id="IPR018201">
    <property type="entry name" value="Ketoacyl_synth_AS"/>
</dbReference>
<dbReference type="SMART" id="SM01294">
    <property type="entry name" value="PKS_PP_betabranch"/>
    <property type="match status" value="3"/>
</dbReference>
<feature type="region of interest" description="C-terminal hotdog fold" evidence="8">
    <location>
        <begin position="1420"/>
        <end position="1558"/>
    </location>
</feature>
<dbReference type="InterPro" id="IPR016035">
    <property type="entry name" value="Acyl_Trfase/lysoPLipase"/>
</dbReference>
<dbReference type="Proteomes" id="UP000253741">
    <property type="component" value="Unassembled WGS sequence"/>
</dbReference>
<dbReference type="SMART" id="SM00822">
    <property type="entry name" value="PKS_KR"/>
    <property type="match status" value="3"/>
</dbReference>
<dbReference type="InterPro" id="IPR049552">
    <property type="entry name" value="PKS_DH_N"/>
</dbReference>
<keyword evidence="4" id="KW-0808">Transferase</keyword>
<name>A0A370BC52_9ACTN</name>
<feature type="active site" description="Proton donor; for dehydratase activity" evidence="8">
    <location>
        <position position="1481"/>
    </location>
</feature>
<dbReference type="InterPro" id="IPR014030">
    <property type="entry name" value="Ketoacyl_synth_N"/>
</dbReference>
<dbReference type="Gene3D" id="1.10.1200.10">
    <property type="entry name" value="ACP-like"/>
    <property type="match status" value="3"/>
</dbReference>
<evidence type="ECO:0000256" key="2">
    <source>
        <dbReference type="ARBA" id="ARBA00022450"/>
    </source>
</evidence>
<dbReference type="SMART" id="SM00827">
    <property type="entry name" value="PKS_AT"/>
    <property type="match status" value="2"/>
</dbReference>
<dbReference type="Pfam" id="PF00109">
    <property type="entry name" value="ketoacyl-synt"/>
    <property type="match status" value="2"/>
</dbReference>
<keyword evidence="14" id="KW-1185">Reference proteome</keyword>
<dbReference type="CDD" id="cd08952">
    <property type="entry name" value="KR_1_SDR_x"/>
    <property type="match status" value="1"/>
</dbReference>
<dbReference type="Pfam" id="PF21089">
    <property type="entry name" value="PKS_DH_N"/>
    <property type="match status" value="1"/>
</dbReference>
<dbReference type="InterPro" id="IPR016039">
    <property type="entry name" value="Thiolase-like"/>
</dbReference>
<dbReference type="InterPro" id="IPR032821">
    <property type="entry name" value="PKS_assoc"/>
</dbReference>
<dbReference type="InterPro" id="IPR016036">
    <property type="entry name" value="Malonyl_transacylase_ACP-bd"/>
</dbReference>
<dbReference type="InterPro" id="IPR020841">
    <property type="entry name" value="PKS_Beta-ketoAc_synthase_dom"/>
</dbReference>
<feature type="region of interest" description="Disordered" evidence="9">
    <location>
        <begin position="1389"/>
        <end position="1414"/>
    </location>
</feature>
<dbReference type="CDD" id="cd00833">
    <property type="entry name" value="PKS"/>
    <property type="match status" value="2"/>
</dbReference>
<dbReference type="Pfam" id="PF16197">
    <property type="entry name" value="KAsynt_C_assoc"/>
    <property type="match status" value="2"/>
</dbReference>
<dbReference type="Pfam" id="PF02801">
    <property type="entry name" value="Ketoacyl-synt_C"/>
    <property type="match status" value="2"/>
</dbReference>
<dbReference type="FunFam" id="3.40.47.10:FF:000019">
    <property type="entry name" value="Polyketide synthase type I"/>
    <property type="match status" value="2"/>
</dbReference>
<dbReference type="Pfam" id="PF14765">
    <property type="entry name" value="PS-DH"/>
    <property type="match status" value="1"/>
</dbReference>
<feature type="domain" description="PKS/mFAS DH" evidence="12">
    <location>
        <begin position="1267"/>
        <end position="1558"/>
    </location>
</feature>
<feature type="domain" description="Ketosynthase family 3 (KS3)" evidence="11">
    <location>
        <begin position="2185"/>
        <end position="2610"/>
    </location>
</feature>
<dbReference type="InterPro" id="IPR042104">
    <property type="entry name" value="PKS_dehydratase_sf"/>
</dbReference>
<dbReference type="InterPro" id="IPR020807">
    <property type="entry name" value="PKS_DH"/>
</dbReference>
<evidence type="ECO:0000256" key="6">
    <source>
        <dbReference type="ARBA" id="ARBA00023268"/>
    </source>
</evidence>
<dbReference type="Gene3D" id="3.30.70.3290">
    <property type="match status" value="2"/>
</dbReference>
<accession>A0A370BC52</accession>
<feature type="region of interest" description="Disordered" evidence="9">
    <location>
        <begin position="1363"/>
        <end position="1382"/>
    </location>
</feature>
<dbReference type="GO" id="GO:0006633">
    <property type="term" value="P:fatty acid biosynthetic process"/>
    <property type="evidence" value="ECO:0007669"/>
    <property type="project" value="InterPro"/>
</dbReference>
<feature type="compositionally biased region" description="Basic and acidic residues" evidence="9">
    <location>
        <begin position="2614"/>
        <end position="2635"/>
    </location>
</feature>
<dbReference type="SMART" id="SM00823">
    <property type="entry name" value="PKS_PP"/>
    <property type="match status" value="3"/>
</dbReference>
<dbReference type="PROSITE" id="PS52019">
    <property type="entry name" value="PKS_MFAS_DH"/>
    <property type="match status" value="1"/>
</dbReference>
<dbReference type="InterPro" id="IPR013968">
    <property type="entry name" value="PKS_KR"/>
</dbReference>
<dbReference type="InterPro" id="IPR036291">
    <property type="entry name" value="NAD(P)-bd_dom_sf"/>
</dbReference>
<dbReference type="Pfam" id="PF18369">
    <property type="entry name" value="PKS_DE"/>
    <property type="match status" value="1"/>
</dbReference>
<dbReference type="OrthoDB" id="9778690at2"/>
<dbReference type="InterPro" id="IPR050091">
    <property type="entry name" value="PKS_NRPS_Biosynth_Enz"/>
</dbReference>
<dbReference type="PANTHER" id="PTHR43775:SF51">
    <property type="entry name" value="INACTIVE PHENOLPHTHIOCEROL SYNTHESIS POLYKETIDE SYNTHASE TYPE I PKS1-RELATED"/>
    <property type="match status" value="1"/>
</dbReference>
<feature type="region of interest" description="N-terminal hotdog fold" evidence="8">
    <location>
        <begin position="1267"/>
        <end position="1395"/>
    </location>
</feature>
<protein>
    <submittedName>
        <fullName evidence="13">SDR family NAD(P)-dependent oxidoreductase</fullName>
    </submittedName>
</protein>
<dbReference type="Pfam" id="PF00550">
    <property type="entry name" value="PP-binding"/>
    <property type="match status" value="3"/>
</dbReference>
<dbReference type="CDD" id="cd08956">
    <property type="entry name" value="KR_3_FAS_SDR_x"/>
    <property type="match status" value="2"/>
</dbReference>
<evidence type="ECO:0000259" key="11">
    <source>
        <dbReference type="PROSITE" id="PS52004"/>
    </source>
</evidence>
<feature type="domain" description="Carrier" evidence="10">
    <location>
        <begin position="3626"/>
        <end position="3701"/>
    </location>
</feature>
<dbReference type="InterPro" id="IPR014031">
    <property type="entry name" value="Ketoacyl_synth_C"/>
</dbReference>
<dbReference type="Gene3D" id="3.10.129.110">
    <property type="entry name" value="Polyketide synthase dehydratase"/>
    <property type="match status" value="1"/>
</dbReference>
<dbReference type="Gene3D" id="3.40.47.10">
    <property type="match status" value="2"/>
</dbReference>
<dbReference type="Pfam" id="PF00698">
    <property type="entry name" value="Acyl_transf_1"/>
    <property type="match status" value="2"/>
</dbReference>
<gene>
    <name evidence="13" type="ORF">DVH02_15350</name>
</gene>
<feature type="compositionally biased region" description="Low complexity" evidence="9">
    <location>
        <begin position="1774"/>
        <end position="1786"/>
    </location>
</feature>
<dbReference type="InterPro" id="IPR009081">
    <property type="entry name" value="PP-bd_ACP"/>
</dbReference>
<dbReference type="SUPFAM" id="SSF55048">
    <property type="entry name" value="Probable ACP-binding domain of malonyl-CoA ACP transacylase"/>
    <property type="match status" value="2"/>
</dbReference>
<dbReference type="SUPFAM" id="SSF51735">
    <property type="entry name" value="NAD(P)-binding Rossmann-fold domains"/>
    <property type="match status" value="5"/>
</dbReference>
<evidence type="ECO:0000256" key="8">
    <source>
        <dbReference type="PROSITE-ProRule" id="PRU01363"/>
    </source>
</evidence>
<dbReference type="InterPro" id="IPR001227">
    <property type="entry name" value="Ac_transferase_dom_sf"/>
</dbReference>
<feature type="region of interest" description="Disordered" evidence="9">
    <location>
        <begin position="1774"/>
        <end position="1796"/>
    </location>
</feature>
<keyword evidence="2" id="KW-0596">Phosphopantetheine</keyword>
<dbReference type="Gene3D" id="3.40.366.10">
    <property type="entry name" value="Malonyl-Coenzyme A Acyl Carrier Protein, domain 2"/>
    <property type="match status" value="2"/>
</dbReference>
<dbReference type="NCBIfam" id="NF045894">
    <property type="entry name" value="PKS_plus_SDR"/>
    <property type="match status" value="1"/>
</dbReference>